<evidence type="ECO:0000313" key="2">
    <source>
        <dbReference type="Proteomes" id="UP000799441"/>
    </source>
</evidence>
<proteinExistence type="predicted"/>
<evidence type="ECO:0000313" key="1">
    <source>
        <dbReference type="EMBL" id="KAF2718964.1"/>
    </source>
</evidence>
<dbReference type="EMBL" id="MU003817">
    <property type="protein sequence ID" value="KAF2718964.1"/>
    <property type="molecule type" value="Genomic_DNA"/>
</dbReference>
<comment type="caution">
    <text evidence="1">The sequence shown here is derived from an EMBL/GenBank/DDBJ whole genome shotgun (WGS) entry which is preliminary data.</text>
</comment>
<dbReference type="Proteomes" id="UP000799441">
    <property type="component" value="Unassembled WGS sequence"/>
</dbReference>
<name>A0A9P4ULW8_9PEZI</name>
<reference evidence="1" key="1">
    <citation type="journal article" date="2020" name="Stud. Mycol.">
        <title>101 Dothideomycetes genomes: a test case for predicting lifestyles and emergence of pathogens.</title>
        <authorList>
            <person name="Haridas S."/>
            <person name="Albert R."/>
            <person name="Binder M."/>
            <person name="Bloem J."/>
            <person name="Labutti K."/>
            <person name="Salamov A."/>
            <person name="Andreopoulos B."/>
            <person name="Baker S."/>
            <person name="Barry K."/>
            <person name="Bills G."/>
            <person name="Bluhm B."/>
            <person name="Cannon C."/>
            <person name="Castanera R."/>
            <person name="Culley D."/>
            <person name="Daum C."/>
            <person name="Ezra D."/>
            <person name="Gonzalez J."/>
            <person name="Henrissat B."/>
            <person name="Kuo A."/>
            <person name="Liang C."/>
            <person name="Lipzen A."/>
            <person name="Lutzoni F."/>
            <person name="Magnuson J."/>
            <person name="Mondo S."/>
            <person name="Nolan M."/>
            <person name="Ohm R."/>
            <person name="Pangilinan J."/>
            <person name="Park H.-J."/>
            <person name="Ramirez L."/>
            <person name="Alfaro M."/>
            <person name="Sun H."/>
            <person name="Tritt A."/>
            <person name="Yoshinaga Y."/>
            <person name="Zwiers L.-H."/>
            <person name="Turgeon B."/>
            <person name="Goodwin S."/>
            <person name="Spatafora J."/>
            <person name="Crous P."/>
            <person name="Grigoriev I."/>
        </authorList>
    </citation>
    <scope>NUCLEOTIDE SEQUENCE</scope>
    <source>
        <strain evidence="1">CBS 116435</strain>
    </source>
</reference>
<feature type="non-terminal residue" evidence="1">
    <location>
        <position position="89"/>
    </location>
</feature>
<sequence>SPSNCGTWVASGNLTAATCNTLKTSGISIAALADRECTFTLYKGTASCSGDIESKETIVIEKGGEGVCVPTGVLDGGVWQKASGMWTCG</sequence>
<dbReference type="AlphaFoldDB" id="A0A9P4ULW8"/>
<feature type="non-terminal residue" evidence="1">
    <location>
        <position position="1"/>
    </location>
</feature>
<gene>
    <name evidence="1" type="ORF">K431DRAFT_198073</name>
</gene>
<keyword evidence="2" id="KW-1185">Reference proteome</keyword>
<accession>A0A9P4ULW8</accession>
<organism evidence="1 2">
    <name type="scientific">Polychaeton citri CBS 116435</name>
    <dbReference type="NCBI Taxonomy" id="1314669"/>
    <lineage>
        <taxon>Eukaryota</taxon>
        <taxon>Fungi</taxon>
        <taxon>Dikarya</taxon>
        <taxon>Ascomycota</taxon>
        <taxon>Pezizomycotina</taxon>
        <taxon>Dothideomycetes</taxon>
        <taxon>Dothideomycetidae</taxon>
        <taxon>Capnodiales</taxon>
        <taxon>Capnodiaceae</taxon>
        <taxon>Polychaeton</taxon>
    </lineage>
</organism>
<protein>
    <submittedName>
        <fullName evidence="1">Uncharacterized protein</fullName>
    </submittedName>
</protein>
<dbReference type="OrthoDB" id="3647614at2759"/>